<feature type="region of interest" description="Disordered" evidence="1">
    <location>
        <begin position="275"/>
        <end position="305"/>
    </location>
</feature>
<keyword evidence="3" id="KW-1185">Reference proteome</keyword>
<organism evidence="2 3">
    <name type="scientific">Tetradesmus obliquus</name>
    <name type="common">Green alga</name>
    <name type="synonym">Acutodesmus obliquus</name>
    <dbReference type="NCBI Taxonomy" id="3088"/>
    <lineage>
        <taxon>Eukaryota</taxon>
        <taxon>Viridiplantae</taxon>
        <taxon>Chlorophyta</taxon>
        <taxon>core chlorophytes</taxon>
        <taxon>Chlorophyceae</taxon>
        <taxon>CS clade</taxon>
        <taxon>Sphaeropleales</taxon>
        <taxon>Scenedesmaceae</taxon>
        <taxon>Tetradesmus</taxon>
    </lineage>
</organism>
<accession>A0ABY8UFU6</accession>
<gene>
    <name evidence="2" type="ORF">OEZ85_004790</name>
</gene>
<proteinExistence type="predicted"/>
<name>A0ABY8UFU6_TETOB</name>
<dbReference type="Proteomes" id="UP001244341">
    <property type="component" value="Chromosome 12b"/>
</dbReference>
<feature type="compositionally biased region" description="Low complexity" evidence="1">
    <location>
        <begin position="29"/>
        <end position="47"/>
    </location>
</feature>
<evidence type="ECO:0000313" key="2">
    <source>
        <dbReference type="EMBL" id="WIA20366.1"/>
    </source>
</evidence>
<protein>
    <submittedName>
        <fullName evidence="2">Uncharacterized protein</fullName>
    </submittedName>
</protein>
<dbReference type="EMBL" id="CP126219">
    <property type="protein sequence ID" value="WIA20366.1"/>
    <property type="molecule type" value="Genomic_DNA"/>
</dbReference>
<sequence length="305" mass="33699">MLMRGSFQRARHNCLECSHTHRSPRTKATSSPSSSTSSSSSSSSSSTKLTTDWEARRKQRVVNDLVEASKRLGPQFSREAIAAGVAQLEALLPGLQIDVEAMKASEWARLALDTEAAATRLVVLKLHYPRADLTRIMQRTPQLLLQDMALLEDNAKQVKQLLVSARDADALVTALPSLMEPRNLISVLVTVQKWYFNKRDPVEVIESDPELILRAQACGVPFEPVYIDAATGAWSAPGFNYLEKRAGWQKWLDEKHKKKDYMGLDGSDNKITAATAAAAKTTQQPQEKGQGQQEGSAEQAVQQQQ</sequence>
<evidence type="ECO:0000313" key="3">
    <source>
        <dbReference type="Proteomes" id="UP001244341"/>
    </source>
</evidence>
<feature type="region of interest" description="Disordered" evidence="1">
    <location>
        <begin position="16"/>
        <end position="52"/>
    </location>
</feature>
<evidence type="ECO:0000256" key="1">
    <source>
        <dbReference type="SAM" id="MobiDB-lite"/>
    </source>
</evidence>
<reference evidence="2 3" key="1">
    <citation type="submission" date="2023-05" db="EMBL/GenBank/DDBJ databases">
        <title>A 100% complete, gapless, phased diploid assembly of the Scenedesmus obliquus UTEX 3031 genome.</title>
        <authorList>
            <person name="Biondi T.C."/>
            <person name="Hanschen E.R."/>
            <person name="Kwon T."/>
            <person name="Eng W."/>
            <person name="Kruse C.P.S."/>
            <person name="Koehler S.I."/>
            <person name="Kunde Y."/>
            <person name="Gleasner C.D."/>
            <person name="You Mak K.T."/>
            <person name="Polle J."/>
            <person name="Hovde B.T."/>
            <person name="Starkenburg S.R."/>
        </authorList>
    </citation>
    <scope>NUCLEOTIDE SEQUENCE [LARGE SCALE GENOMIC DNA]</scope>
    <source>
        <strain evidence="2 3">DOE0152z</strain>
    </source>
</reference>